<reference evidence="2 3" key="1">
    <citation type="journal article" date="2019" name="Commun. Biol.">
        <title>The bagworm genome reveals a unique fibroin gene that provides high tensile strength.</title>
        <authorList>
            <person name="Kono N."/>
            <person name="Nakamura H."/>
            <person name="Ohtoshi R."/>
            <person name="Tomita M."/>
            <person name="Numata K."/>
            <person name="Arakawa K."/>
        </authorList>
    </citation>
    <scope>NUCLEOTIDE SEQUENCE [LARGE SCALE GENOMIC DNA]</scope>
</reference>
<keyword evidence="1" id="KW-0812">Transmembrane</keyword>
<organism evidence="2 3">
    <name type="scientific">Eumeta variegata</name>
    <name type="common">Bagworm moth</name>
    <name type="synonym">Eumeta japonica</name>
    <dbReference type="NCBI Taxonomy" id="151549"/>
    <lineage>
        <taxon>Eukaryota</taxon>
        <taxon>Metazoa</taxon>
        <taxon>Ecdysozoa</taxon>
        <taxon>Arthropoda</taxon>
        <taxon>Hexapoda</taxon>
        <taxon>Insecta</taxon>
        <taxon>Pterygota</taxon>
        <taxon>Neoptera</taxon>
        <taxon>Endopterygota</taxon>
        <taxon>Lepidoptera</taxon>
        <taxon>Glossata</taxon>
        <taxon>Ditrysia</taxon>
        <taxon>Tineoidea</taxon>
        <taxon>Psychidae</taxon>
        <taxon>Oiketicinae</taxon>
        <taxon>Eumeta</taxon>
    </lineage>
</organism>
<accession>A0A4C1XXN3</accession>
<proteinExistence type="predicted"/>
<dbReference type="Proteomes" id="UP000299102">
    <property type="component" value="Unassembled WGS sequence"/>
</dbReference>
<evidence type="ECO:0000313" key="2">
    <source>
        <dbReference type="EMBL" id="GBP68358.1"/>
    </source>
</evidence>
<keyword evidence="1" id="KW-0472">Membrane</keyword>
<comment type="caution">
    <text evidence="2">The sequence shown here is derived from an EMBL/GenBank/DDBJ whole genome shotgun (WGS) entry which is preliminary data.</text>
</comment>
<sequence length="100" mass="10756">MELIPNTVSLAGNNVIALKIAGVLPTYITCIIFWLIREKNSNGLPSAVSSINYARESSRVKPYCVSVLRVSMGCGDSFSLGLFASLVISKGYAIKNPFTP</sequence>
<dbReference type="AlphaFoldDB" id="A0A4C1XXN3"/>
<feature type="transmembrane region" description="Helical" evidence="1">
    <location>
        <begin position="16"/>
        <end position="36"/>
    </location>
</feature>
<name>A0A4C1XXN3_EUMVA</name>
<protein>
    <submittedName>
        <fullName evidence="2">Uncharacterized protein</fullName>
    </submittedName>
</protein>
<dbReference type="EMBL" id="BGZK01001009">
    <property type="protein sequence ID" value="GBP68358.1"/>
    <property type="molecule type" value="Genomic_DNA"/>
</dbReference>
<evidence type="ECO:0000256" key="1">
    <source>
        <dbReference type="SAM" id="Phobius"/>
    </source>
</evidence>
<keyword evidence="1" id="KW-1133">Transmembrane helix</keyword>
<keyword evidence="3" id="KW-1185">Reference proteome</keyword>
<evidence type="ECO:0000313" key="3">
    <source>
        <dbReference type="Proteomes" id="UP000299102"/>
    </source>
</evidence>
<gene>
    <name evidence="2" type="ORF">EVAR_99034_1</name>
</gene>